<reference evidence="6 7" key="1">
    <citation type="journal article" date="2024" name="Fungal Genet. Biol.">
        <title>The porcine skin microbiome exhibits broad fungal antagonism.</title>
        <authorList>
            <person name="De La Cruz K.F."/>
            <person name="Townsend E.C."/>
            <person name="Alex Cheong J.Z."/>
            <person name="Salamzade R."/>
            <person name="Liu A."/>
            <person name="Sandstrom S."/>
            <person name="Davila E."/>
            <person name="Huang L."/>
            <person name="Xu K.H."/>
            <person name="Wu S.Y."/>
            <person name="Meudt J.J."/>
            <person name="Shanmuganayagam D."/>
            <person name="Gibson A.L.F."/>
            <person name="Kalan L.R."/>
        </authorList>
    </citation>
    <scope>NUCLEOTIDE SEQUENCE [LARGE SCALE GENOMIC DNA]</scope>
    <source>
        <strain evidence="6 7">LK2625</strain>
    </source>
</reference>
<accession>A0ABV3V5H0</accession>
<evidence type="ECO:0000256" key="1">
    <source>
        <dbReference type="ARBA" id="ARBA00009437"/>
    </source>
</evidence>
<sequence length="310" mass="32864">MDVRQLTYFLAVVDHGGFTRAAEHLIIAQPSLSQTIKGLERELGVSLFHRIGRRVVLSEAGHELLGPARLVVRDLEAARSAVDNLRGVRSGRLDMIAMPSPGIEPLTSMIAAYARAHPAVTLNVDAAFTAEEVLESVRTGGAEIGILGTKTPFESADVQVLQLEQQPLVLIVAPGTDAFDGADTIHPKDLAGHRIVASQQGSLMRLMVDDTLAHGVPLQIVAEVAHRTSVLPLVLAGVGHAVMPSSWTPLAHQAGLRVVQISPTTSLHVAVISRPEHVTPAAKAFLEVAEEYAVHGALALLSGDADKADQ</sequence>
<dbReference type="SUPFAM" id="SSF53850">
    <property type="entry name" value="Periplasmic binding protein-like II"/>
    <property type="match status" value="1"/>
</dbReference>
<comment type="caution">
    <text evidence="6">The sequence shown here is derived from an EMBL/GenBank/DDBJ whole genome shotgun (WGS) entry which is preliminary data.</text>
</comment>
<keyword evidence="3" id="KW-0238">DNA-binding</keyword>
<dbReference type="Proteomes" id="UP001558481">
    <property type="component" value="Unassembled WGS sequence"/>
</dbReference>
<keyword evidence="7" id="KW-1185">Reference proteome</keyword>
<dbReference type="Pfam" id="PF00126">
    <property type="entry name" value="HTH_1"/>
    <property type="match status" value="1"/>
</dbReference>
<dbReference type="PANTHER" id="PTHR30419">
    <property type="entry name" value="HTH-TYPE TRANSCRIPTIONAL REGULATOR YBHD"/>
    <property type="match status" value="1"/>
</dbReference>
<dbReference type="InterPro" id="IPR050950">
    <property type="entry name" value="HTH-type_LysR_regulators"/>
</dbReference>
<feature type="domain" description="HTH lysR-type" evidence="5">
    <location>
        <begin position="1"/>
        <end position="58"/>
    </location>
</feature>
<keyword evidence="4" id="KW-0804">Transcription</keyword>
<dbReference type="InterPro" id="IPR036390">
    <property type="entry name" value="WH_DNA-bd_sf"/>
</dbReference>
<dbReference type="PRINTS" id="PR00039">
    <property type="entry name" value="HTHLYSR"/>
</dbReference>
<name>A0ABV3V5H0_9MICC</name>
<protein>
    <submittedName>
        <fullName evidence="6">LysR family transcriptional regulator</fullName>
    </submittedName>
</protein>
<dbReference type="Pfam" id="PF03466">
    <property type="entry name" value="LysR_substrate"/>
    <property type="match status" value="1"/>
</dbReference>
<gene>
    <name evidence="6" type="ORF">VVR66_14660</name>
</gene>
<dbReference type="Gene3D" id="3.40.190.290">
    <property type="match status" value="1"/>
</dbReference>
<evidence type="ECO:0000313" key="7">
    <source>
        <dbReference type="Proteomes" id="UP001558481"/>
    </source>
</evidence>
<dbReference type="InterPro" id="IPR000847">
    <property type="entry name" value="LysR_HTH_N"/>
</dbReference>
<evidence type="ECO:0000256" key="2">
    <source>
        <dbReference type="ARBA" id="ARBA00023015"/>
    </source>
</evidence>
<dbReference type="EMBL" id="JAYWLU010000019">
    <property type="protein sequence ID" value="MEX3595956.1"/>
    <property type="molecule type" value="Genomic_DNA"/>
</dbReference>
<dbReference type="Gene3D" id="1.10.10.10">
    <property type="entry name" value="Winged helix-like DNA-binding domain superfamily/Winged helix DNA-binding domain"/>
    <property type="match status" value="1"/>
</dbReference>
<dbReference type="PROSITE" id="PS50931">
    <property type="entry name" value="HTH_LYSR"/>
    <property type="match status" value="1"/>
</dbReference>
<dbReference type="InterPro" id="IPR036388">
    <property type="entry name" value="WH-like_DNA-bd_sf"/>
</dbReference>
<keyword evidence="2" id="KW-0805">Transcription regulation</keyword>
<organism evidence="6 7">
    <name type="scientific">Kocuria carniphila</name>
    <dbReference type="NCBI Taxonomy" id="262208"/>
    <lineage>
        <taxon>Bacteria</taxon>
        <taxon>Bacillati</taxon>
        <taxon>Actinomycetota</taxon>
        <taxon>Actinomycetes</taxon>
        <taxon>Micrococcales</taxon>
        <taxon>Micrococcaceae</taxon>
        <taxon>Kocuria</taxon>
    </lineage>
</organism>
<dbReference type="SUPFAM" id="SSF46785">
    <property type="entry name" value="Winged helix' DNA-binding domain"/>
    <property type="match status" value="1"/>
</dbReference>
<proteinExistence type="inferred from homology"/>
<evidence type="ECO:0000313" key="6">
    <source>
        <dbReference type="EMBL" id="MEX3595956.1"/>
    </source>
</evidence>
<evidence type="ECO:0000256" key="3">
    <source>
        <dbReference type="ARBA" id="ARBA00023125"/>
    </source>
</evidence>
<evidence type="ECO:0000256" key="4">
    <source>
        <dbReference type="ARBA" id="ARBA00023163"/>
    </source>
</evidence>
<dbReference type="RefSeq" id="WP_259917693.1">
    <property type="nucleotide sequence ID" value="NZ_JALXKX010000090.1"/>
</dbReference>
<comment type="similarity">
    <text evidence="1">Belongs to the LysR transcriptional regulatory family.</text>
</comment>
<evidence type="ECO:0000259" key="5">
    <source>
        <dbReference type="PROSITE" id="PS50931"/>
    </source>
</evidence>
<dbReference type="InterPro" id="IPR005119">
    <property type="entry name" value="LysR_subst-bd"/>
</dbReference>
<dbReference type="CDD" id="cd05466">
    <property type="entry name" value="PBP2_LTTR_substrate"/>
    <property type="match status" value="1"/>
</dbReference>